<evidence type="ECO:0000313" key="7">
    <source>
        <dbReference type="Proteomes" id="UP001500665"/>
    </source>
</evidence>
<keyword evidence="4" id="KW-0067">ATP-binding</keyword>
<dbReference type="Proteomes" id="UP001500665">
    <property type="component" value="Unassembled WGS sequence"/>
</dbReference>
<name>A0ABN1R4J0_9ACTN</name>
<protein>
    <submittedName>
        <fullName evidence="6">AarF/ABC1/UbiB kinase family protein</fullName>
    </submittedName>
</protein>
<comment type="similarity">
    <text evidence="1">Belongs to the protein kinase superfamily. ADCK protein kinase family.</text>
</comment>
<dbReference type="InterPro" id="IPR011009">
    <property type="entry name" value="Kinase-like_dom_sf"/>
</dbReference>
<dbReference type="CDD" id="cd13970">
    <property type="entry name" value="ABC1_ADCK3"/>
    <property type="match status" value="1"/>
</dbReference>
<evidence type="ECO:0000256" key="3">
    <source>
        <dbReference type="ARBA" id="ARBA00022741"/>
    </source>
</evidence>
<keyword evidence="6" id="KW-0418">Kinase</keyword>
<evidence type="ECO:0000256" key="4">
    <source>
        <dbReference type="ARBA" id="ARBA00022840"/>
    </source>
</evidence>
<evidence type="ECO:0000256" key="2">
    <source>
        <dbReference type="ARBA" id="ARBA00022679"/>
    </source>
</evidence>
<dbReference type="InterPro" id="IPR034646">
    <property type="entry name" value="ADCK3_dom"/>
</dbReference>
<keyword evidence="2" id="KW-0808">Transferase</keyword>
<proteinExistence type="inferred from homology"/>
<dbReference type="InterPro" id="IPR051409">
    <property type="entry name" value="Atypical_kinase_ADCK"/>
</dbReference>
<evidence type="ECO:0000256" key="1">
    <source>
        <dbReference type="ARBA" id="ARBA00009670"/>
    </source>
</evidence>
<keyword evidence="7" id="KW-1185">Reference proteome</keyword>
<feature type="domain" description="ABC1 atypical kinase-like" evidence="5">
    <location>
        <begin position="79"/>
        <end position="297"/>
    </location>
</feature>
<dbReference type="InterPro" id="IPR004147">
    <property type="entry name" value="ABC1_dom"/>
</dbReference>
<dbReference type="PANTHER" id="PTHR43851">
    <property type="match status" value="1"/>
</dbReference>
<dbReference type="SUPFAM" id="SSF56112">
    <property type="entry name" value="Protein kinase-like (PK-like)"/>
    <property type="match status" value="1"/>
</dbReference>
<keyword evidence="3" id="KW-0547">Nucleotide-binding</keyword>
<reference evidence="6 7" key="1">
    <citation type="journal article" date="2019" name="Int. J. Syst. Evol. Microbiol.">
        <title>The Global Catalogue of Microorganisms (GCM) 10K type strain sequencing project: providing services to taxonomists for standard genome sequencing and annotation.</title>
        <authorList>
            <consortium name="The Broad Institute Genomics Platform"/>
            <consortium name="The Broad Institute Genome Sequencing Center for Infectious Disease"/>
            <person name="Wu L."/>
            <person name="Ma J."/>
        </authorList>
    </citation>
    <scope>NUCLEOTIDE SEQUENCE [LARGE SCALE GENOMIC DNA]</scope>
    <source>
        <strain evidence="6 7">JCM 10696</strain>
    </source>
</reference>
<comment type="caution">
    <text evidence="6">The sequence shown here is derived from an EMBL/GenBank/DDBJ whole genome shotgun (WGS) entry which is preliminary data.</text>
</comment>
<evidence type="ECO:0000259" key="5">
    <source>
        <dbReference type="Pfam" id="PF03109"/>
    </source>
</evidence>
<dbReference type="Pfam" id="PF03109">
    <property type="entry name" value="ABC1"/>
    <property type="match status" value="1"/>
</dbReference>
<sequence length="417" mass="45641">MSVIPLGMAQRALVGGWLRAFGKLTDASSLELHEQTADQLFEVLGGLKGGVMKFGQVLSVYEAVLPPEISAVYRHRLARLQEAARPENEAVVHGVLVEDLGAHWRTLFASFDDEPVAAASLAQVHRAVWHDGREVAVKVQYPEAHADLLGDRDSLILVMGWFTRLVAPVLDGRAMAEDLMNRIAEELDYAREAASQRAFRAGFAGLPEFRVPEVVRQEGRVLVSEWVGGTPLAEVIASGSREERNRAGLLLTRLMFAAPVLCGRLHGDPHPGNFRLLDDGSLGVLDFGAVYRLVPGEESPLHRWLRIHLAETPDELLRTLRDVGFLRPGVQADAAGLQELFAHSGQPAHAETFAFTPHHLRETVRRMTASPAVALSLAFPPDLVHAQRALGVGIGVLCQLEAEVPFQAEALRWLTAE</sequence>
<evidence type="ECO:0000313" key="6">
    <source>
        <dbReference type="EMBL" id="GAA0951792.1"/>
    </source>
</evidence>
<dbReference type="GO" id="GO:0016301">
    <property type="term" value="F:kinase activity"/>
    <property type="evidence" value="ECO:0007669"/>
    <property type="project" value="UniProtKB-KW"/>
</dbReference>
<accession>A0ABN1R4J0</accession>
<dbReference type="EMBL" id="BAAAHH010000011">
    <property type="protein sequence ID" value="GAA0951792.1"/>
    <property type="molecule type" value="Genomic_DNA"/>
</dbReference>
<gene>
    <name evidence="6" type="ORF">GCM10009550_31810</name>
</gene>
<dbReference type="PANTHER" id="PTHR43851:SF3">
    <property type="entry name" value="COENZYME Q8"/>
    <property type="match status" value="1"/>
</dbReference>
<organism evidence="6 7">
    <name type="scientific">Actinocorallia libanotica</name>
    <dbReference type="NCBI Taxonomy" id="46162"/>
    <lineage>
        <taxon>Bacteria</taxon>
        <taxon>Bacillati</taxon>
        <taxon>Actinomycetota</taxon>
        <taxon>Actinomycetes</taxon>
        <taxon>Streptosporangiales</taxon>
        <taxon>Thermomonosporaceae</taxon>
        <taxon>Actinocorallia</taxon>
    </lineage>
</organism>